<keyword evidence="3" id="KW-1185">Reference proteome</keyword>
<dbReference type="GO" id="GO:0016853">
    <property type="term" value="F:isomerase activity"/>
    <property type="evidence" value="ECO:0007669"/>
    <property type="project" value="UniProtKB-KW"/>
</dbReference>
<dbReference type="RefSeq" id="WP_216032852.1">
    <property type="nucleotide sequence ID" value="NZ_JAHKNG010000011.1"/>
</dbReference>
<gene>
    <name evidence="2" type="ORF">KNW02_08605</name>
</gene>
<feature type="domain" description="PpiC" evidence="1">
    <location>
        <begin position="118"/>
        <end position="237"/>
    </location>
</feature>
<dbReference type="Proteomes" id="UP001166191">
    <property type="component" value="Unassembled WGS sequence"/>
</dbReference>
<proteinExistence type="predicted"/>
<keyword evidence="2" id="KW-0413">Isomerase</keyword>
<evidence type="ECO:0000259" key="1">
    <source>
        <dbReference type="Pfam" id="PF13145"/>
    </source>
</evidence>
<dbReference type="InterPro" id="IPR000297">
    <property type="entry name" value="PPIase_PpiC"/>
</dbReference>
<reference evidence="2" key="1">
    <citation type="submission" date="2021-06" db="EMBL/GenBank/DDBJ databases">
        <title>Paracoccus bacterium XHP0099 sp. nov., isolated from the surface waters of the Yellow Sea.</title>
        <authorList>
            <person name="Xue H."/>
            <person name="Zhang D."/>
        </authorList>
    </citation>
    <scope>NUCLEOTIDE SEQUENCE</scope>
    <source>
        <strain evidence="2">XHP0099</strain>
    </source>
</reference>
<evidence type="ECO:0000313" key="2">
    <source>
        <dbReference type="EMBL" id="MBU3030179.1"/>
    </source>
</evidence>
<name>A0ABS6AHV6_9RHOB</name>
<accession>A0ABS6AHV6</accession>
<comment type="caution">
    <text evidence="2">The sequence shown here is derived from an EMBL/GenBank/DDBJ whole genome shotgun (WGS) entry which is preliminary data.</text>
</comment>
<sequence>MKFRTFLRSPLLHFFVLGGLIFGAYRVISDDPAPVAANRITLSTAEARRLADQFEGTWNRAPSPQEMTDLMQAWALEEAQVREAIALGLDRGDPVIRQRLSLKMQFLSESGAALLAADEATLQAYLEANPDKFARPAQAAFEQVLLPAQAEAARTGIAALEDGADPADFAGPSLLPSRIPLTAAPTIDQMFGPGFHDALAGLSLSGWQGPIQGSYGRHLVRISERREGILPPLADIRARVEAEWRADRAAEARAKLNQALLDRFQVSLPGAGEVLAR</sequence>
<organism evidence="2 3">
    <name type="scientific">Paracoccus marinaquae</name>
    <dbReference type="NCBI Taxonomy" id="2841926"/>
    <lineage>
        <taxon>Bacteria</taxon>
        <taxon>Pseudomonadati</taxon>
        <taxon>Pseudomonadota</taxon>
        <taxon>Alphaproteobacteria</taxon>
        <taxon>Rhodobacterales</taxon>
        <taxon>Paracoccaceae</taxon>
        <taxon>Paracoccus</taxon>
    </lineage>
</organism>
<evidence type="ECO:0000313" key="3">
    <source>
        <dbReference type="Proteomes" id="UP001166191"/>
    </source>
</evidence>
<dbReference type="EMBL" id="JAHKNG010000011">
    <property type="protein sequence ID" value="MBU3030179.1"/>
    <property type="molecule type" value="Genomic_DNA"/>
</dbReference>
<protein>
    <submittedName>
        <fullName evidence="2">Peptidyl-prolyl cis-trans isomerase</fullName>
    </submittedName>
</protein>
<dbReference type="Pfam" id="PF13145">
    <property type="entry name" value="Rotamase_2"/>
    <property type="match status" value="1"/>
</dbReference>